<feature type="transmembrane region" description="Helical" evidence="2">
    <location>
        <begin position="54"/>
        <end position="71"/>
    </location>
</feature>
<evidence type="ECO:0000256" key="2">
    <source>
        <dbReference type="SAM" id="Phobius"/>
    </source>
</evidence>
<dbReference type="EMBL" id="CP024899">
    <property type="protein sequence ID" value="ATX66357.1"/>
    <property type="molecule type" value="Genomic_DNA"/>
</dbReference>
<feature type="transmembrane region" description="Helical" evidence="2">
    <location>
        <begin position="28"/>
        <end position="48"/>
    </location>
</feature>
<dbReference type="RefSeq" id="WP_071480865.1">
    <property type="nucleotide sequence ID" value="NZ_CP024899.1"/>
</dbReference>
<feature type="coiled-coil region" evidence="1">
    <location>
        <begin position="151"/>
        <end position="178"/>
    </location>
</feature>
<accession>A0A2K8KA83</accession>
<sequence length="288" mass="31394">MSQRFSGRYSPNAANQPNRAAIARPHPVGARVNILFVLPFAFAIRAFFQDPTGLALNLAAFGCLLLCAWLTREGVLAQAAYDARKVARKPAIPRKIFGAVLMGAGLGLAALTGGVVPAVILGALGAVLHLGAFGPDPLRDKGMEGIDTFQTDRAAHAIEEAENNLNEMTSAIKRSGDRALARRVESFAANIRPLFRVIENDPRRLNSARRYLGIYLVGARDATVKFADIYARNQDSAARVEYEALLDDLESRFALRRDALLADDRTALDIEIEVLRERLEREGLRTGG</sequence>
<dbReference type="OrthoDB" id="7375296at2"/>
<dbReference type="Pfam" id="PF10112">
    <property type="entry name" value="Halogen_Hydrol"/>
    <property type="match status" value="1"/>
</dbReference>
<evidence type="ECO:0000313" key="4">
    <source>
        <dbReference type="Proteomes" id="UP000228948"/>
    </source>
</evidence>
<dbReference type="KEGG" id="rbg:BG454_11480"/>
<proteinExistence type="predicted"/>
<keyword evidence="2" id="KW-0472">Membrane</keyword>
<keyword evidence="2" id="KW-0812">Transmembrane</keyword>
<keyword evidence="2" id="KW-1133">Transmembrane helix</keyword>
<feature type="transmembrane region" description="Helical" evidence="2">
    <location>
        <begin position="92"/>
        <end position="109"/>
    </location>
</feature>
<dbReference type="Proteomes" id="UP000228948">
    <property type="component" value="Chromosome"/>
</dbReference>
<protein>
    <recommendedName>
        <fullName evidence="5">5-bromo-4-chloroindolyl phosphate hydrolysis protein</fullName>
    </recommendedName>
</protein>
<organism evidence="3 4">
    <name type="scientific">Roseinatronobacter bogoriensis subsp. barguzinensis</name>
    <dbReference type="NCBI Taxonomy" id="441209"/>
    <lineage>
        <taxon>Bacteria</taxon>
        <taxon>Pseudomonadati</taxon>
        <taxon>Pseudomonadota</taxon>
        <taxon>Alphaproteobacteria</taxon>
        <taxon>Rhodobacterales</taxon>
        <taxon>Paracoccaceae</taxon>
        <taxon>Roseinatronobacter</taxon>
    </lineage>
</organism>
<reference evidence="3 4" key="1">
    <citation type="submission" date="2017-11" db="EMBL/GenBank/DDBJ databases">
        <title>Revised Sequence and Annotation of the Rhodobaca barguzinensis strain alga05 Genome.</title>
        <authorList>
            <person name="Kopejtka K."/>
            <person name="Tomasch J.M."/>
            <person name="Bunk B."/>
            <person name="Koblizek M."/>
        </authorList>
    </citation>
    <scope>NUCLEOTIDE SEQUENCE [LARGE SCALE GENOMIC DNA]</scope>
    <source>
        <strain evidence="4">alga05</strain>
    </source>
</reference>
<dbReference type="STRING" id="441209.GCA_001870665_02076"/>
<keyword evidence="1" id="KW-0175">Coiled coil</keyword>
<gene>
    <name evidence="3" type="ORF">BG454_11480</name>
</gene>
<evidence type="ECO:0000256" key="1">
    <source>
        <dbReference type="SAM" id="Coils"/>
    </source>
</evidence>
<keyword evidence="4" id="KW-1185">Reference proteome</keyword>
<dbReference type="InterPro" id="IPR018770">
    <property type="entry name" value="ChloroindolylP_hydrolase"/>
</dbReference>
<evidence type="ECO:0008006" key="5">
    <source>
        <dbReference type="Google" id="ProtNLM"/>
    </source>
</evidence>
<name>A0A2K8KA83_9RHOB</name>
<dbReference type="AlphaFoldDB" id="A0A2K8KA83"/>
<evidence type="ECO:0000313" key="3">
    <source>
        <dbReference type="EMBL" id="ATX66357.1"/>
    </source>
</evidence>